<accession>A0A645GZT3</accession>
<reference evidence="1" key="1">
    <citation type="submission" date="2019-08" db="EMBL/GenBank/DDBJ databases">
        <authorList>
            <person name="Kucharzyk K."/>
            <person name="Murdoch R.W."/>
            <person name="Higgins S."/>
            <person name="Loffler F."/>
        </authorList>
    </citation>
    <scope>NUCLEOTIDE SEQUENCE</scope>
</reference>
<dbReference type="AlphaFoldDB" id="A0A645GZT3"/>
<sequence length="138" mass="15790">MDDTVVKRCVQNGWDKARSDTLDFVRAFRFSAQYSRIGRLQCIYFHIGIDFAQSLADARHCSARSDSGNKSVRRLAFKSLDDFGTGDGFVHSRIGRVIELHRHEVIRLRSDFPCLRNRAIHPLSAGCQYQLCAISRQQ</sequence>
<dbReference type="EMBL" id="VSSQ01084247">
    <property type="protein sequence ID" value="MPN32311.1"/>
    <property type="molecule type" value="Genomic_DNA"/>
</dbReference>
<organism evidence="1">
    <name type="scientific">bioreactor metagenome</name>
    <dbReference type="NCBI Taxonomy" id="1076179"/>
    <lineage>
        <taxon>unclassified sequences</taxon>
        <taxon>metagenomes</taxon>
        <taxon>ecological metagenomes</taxon>
    </lineage>
</organism>
<evidence type="ECO:0000313" key="1">
    <source>
        <dbReference type="EMBL" id="MPN32311.1"/>
    </source>
</evidence>
<gene>
    <name evidence="1" type="ORF">SDC9_179789</name>
</gene>
<proteinExistence type="predicted"/>
<protein>
    <submittedName>
        <fullName evidence="1">Uncharacterized protein</fullName>
    </submittedName>
</protein>
<comment type="caution">
    <text evidence="1">The sequence shown here is derived from an EMBL/GenBank/DDBJ whole genome shotgun (WGS) entry which is preliminary data.</text>
</comment>
<name>A0A645GZT3_9ZZZZ</name>